<keyword evidence="5 9" id="KW-0812">Transmembrane</keyword>
<keyword evidence="12" id="KW-1185">Reference proteome</keyword>
<evidence type="ECO:0000313" key="11">
    <source>
        <dbReference type="EMBL" id="MBT8766188.1"/>
    </source>
</evidence>
<evidence type="ECO:0000256" key="5">
    <source>
        <dbReference type="ARBA" id="ARBA00022692"/>
    </source>
</evidence>
<dbReference type="InterPro" id="IPR034746">
    <property type="entry name" value="POTRA"/>
</dbReference>
<dbReference type="Proteomes" id="UP001519667">
    <property type="component" value="Unassembled WGS sequence"/>
</dbReference>
<comment type="subunit">
    <text evidence="9">Part of a complex composed of FtsB, FtsL and FtsQ.</text>
</comment>
<dbReference type="GO" id="GO:0051301">
    <property type="term" value="P:cell division"/>
    <property type="evidence" value="ECO:0007669"/>
    <property type="project" value="UniProtKB-KW"/>
</dbReference>
<name>A0ABS5XER7_9GAMM</name>
<keyword evidence="2 9" id="KW-1003">Cell membrane</keyword>
<dbReference type="InterPro" id="IPR026579">
    <property type="entry name" value="FtsQ"/>
</dbReference>
<dbReference type="EMBL" id="JAGTIS010000003">
    <property type="protein sequence ID" value="MBT8766188.1"/>
    <property type="molecule type" value="Genomic_DNA"/>
</dbReference>
<gene>
    <name evidence="9" type="primary">ftsQ</name>
    <name evidence="11" type="ORF">J7302_08600</name>
</gene>
<dbReference type="Pfam" id="PF08478">
    <property type="entry name" value="POTRA_1"/>
    <property type="match status" value="1"/>
</dbReference>
<keyword evidence="3 9" id="KW-0997">Cell inner membrane</keyword>
<dbReference type="PANTHER" id="PTHR35851:SF1">
    <property type="entry name" value="CELL DIVISION PROTEIN FTSQ"/>
    <property type="match status" value="1"/>
</dbReference>
<keyword evidence="8 9" id="KW-0131">Cell cycle</keyword>
<reference evidence="11 12" key="1">
    <citation type="submission" date="2021-04" db="EMBL/GenBank/DDBJ databases">
        <title>Pseudomonas boanensis sp. nov., a bacterium isolated from river water used for household purposes in Boane District, Mozambique.</title>
        <authorList>
            <person name="Nicklasson M."/>
            <person name="Martin-Rodriguez A.J."/>
            <person name="Thorell K."/>
            <person name="Neves L."/>
            <person name="Mussagy A."/>
            <person name="Rydberg H.A."/>
            <person name="Hernroth B."/>
            <person name="Svensson-Stadler L."/>
            <person name="Sjoling A."/>
        </authorList>
    </citation>
    <scope>NUCLEOTIDE SEQUENCE [LARGE SCALE GENOMIC DNA]</scope>
    <source>
        <strain evidence="11 12">DB1</strain>
    </source>
</reference>
<evidence type="ECO:0000259" key="10">
    <source>
        <dbReference type="PROSITE" id="PS51779"/>
    </source>
</evidence>
<dbReference type="InterPro" id="IPR005548">
    <property type="entry name" value="Cell_div_FtsQ/DivIB_C"/>
</dbReference>
<proteinExistence type="inferred from homology"/>
<keyword evidence="6 9" id="KW-1133">Transmembrane helix</keyword>
<organism evidence="11 12">
    <name type="scientific">Metapseudomonas boanensis</name>
    <dbReference type="NCBI Taxonomy" id="2822138"/>
    <lineage>
        <taxon>Bacteria</taxon>
        <taxon>Pseudomonadati</taxon>
        <taxon>Pseudomonadota</taxon>
        <taxon>Gammaproteobacteria</taxon>
        <taxon>Pseudomonadales</taxon>
        <taxon>Pseudomonadaceae</taxon>
        <taxon>Metapseudomonas</taxon>
    </lineage>
</organism>
<dbReference type="RefSeq" id="WP_215372840.1">
    <property type="nucleotide sequence ID" value="NZ_CP113889.1"/>
</dbReference>
<comment type="function">
    <text evidence="9">Essential cell division protein. May link together the upstream cell division proteins, which are predominantly cytoplasmic, with the downstream cell division proteins, which are predominantly periplasmic. May control correct divisome assembly.</text>
</comment>
<protein>
    <recommendedName>
        <fullName evidence="9">Cell division protein FtsQ</fullName>
    </recommendedName>
</protein>
<keyword evidence="7 9" id="KW-0472">Membrane</keyword>
<sequence>MRTATLRRQEPVIGRAPARKPVPRGASRMVAKEPLKARLPKPGFASLRRLLWPVLLLVLGVGAYEAAQRLLPYADRPIAKVSVLGDLSYISQQAVHQRIAPYISASFFSVDLAGMRHELEQMPWIAHAEVRRVWPDQVSIRLEEQLPVARWGDEALLNNQGQAFTPRELAHYEQLPQLWGPQRAQEQVMQQYQMLSQMLRPLGFSIARLELRERGSWFLSTGQGVELLLGRDHLVEKMRRFISIYEKTLKDQIANIERVDLRYPNGLAVAWRAPVEAPAATTVAVQ</sequence>
<dbReference type="InterPro" id="IPR013685">
    <property type="entry name" value="POTRA_FtsQ_type"/>
</dbReference>
<keyword evidence="4 9" id="KW-0132">Cell division</keyword>
<evidence type="ECO:0000256" key="9">
    <source>
        <dbReference type="HAMAP-Rule" id="MF_00911"/>
    </source>
</evidence>
<accession>A0ABS5XER7</accession>
<evidence type="ECO:0000256" key="3">
    <source>
        <dbReference type="ARBA" id="ARBA00022519"/>
    </source>
</evidence>
<evidence type="ECO:0000313" key="12">
    <source>
        <dbReference type="Proteomes" id="UP001519667"/>
    </source>
</evidence>
<evidence type="ECO:0000256" key="6">
    <source>
        <dbReference type="ARBA" id="ARBA00022989"/>
    </source>
</evidence>
<evidence type="ECO:0000256" key="1">
    <source>
        <dbReference type="ARBA" id="ARBA00004370"/>
    </source>
</evidence>
<evidence type="ECO:0000256" key="2">
    <source>
        <dbReference type="ARBA" id="ARBA00022475"/>
    </source>
</evidence>
<feature type="domain" description="POTRA" evidence="10">
    <location>
        <begin position="76"/>
        <end position="145"/>
    </location>
</feature>
<dbReference type="Gene3D" id="3.40.50.11690">
    <property type="entry name" value="Cell division protein FtsQ/DivIB"/>
    <property type="match status" value="1"/>
</dbReference>
<dbReference type="PANTHER" id="PTHR35851">
    <property type="entry name" value="CELL DIVISION PROTEIN FTSQ"/>
    <property type="match status" value="1"/>
</dbReference>
<comment type="similarity">
    <text evidence="9">Belongs to the FtsQ/DivIB family. FtsQ subfamily.</text>
</comment>
<dbReference type="Pfam" id="PF03799">
    <property type="entry name" value="FtsQ_DivIB_C"/>
    <property type="match status" value="1"/>
</dbReference>
<dbReference type="InterPro" id="IPR045335">
    <property type="entry name" value="FtsQ_C_sf"/>
</dbReference>
<comment type="caution">
    <text evidence="11">The sequence shown here is derived from an EMBL/GenBank/DDBJ whole genome shotgun (WGS) entry which is preliminary data.</text>
</comment>
<dbReference type="HAMAP" id="MF_00911">
    <property type="entry name" value="FtsQ_subfam"/>
    <property type="match status" value="1"/>
</dbReference>
<evidence type="ECO:0000256" key="8">
    <source>
        <dbReference type="ARBA" id="ARBA00023306"/>
    </source>
</evidence>
<evidence type="ECO:0000256" key="4">
    <source>
        <dbReference type="ARBA" id="ARBA00022618"/>
    </source>
</evidence>
<evidence type="ECO:0000256" key="7">
    <source>
        <dbReference type="ARBA" id="ARBA00023136"/>
    </source>
</evidence>
<comment type="subcellular location">
    <subcellularLocation>
        <location evidence="9">Cell inner membrane</location>
        <topology evidence="9">Single-pass type II membrane protein</topology>
    </subcellularLocation>
    <subcellularLocation>
        <location evidence="1">Membrane</location>
    </subcellularLocation>
    <text evidence="9">Localizes to the division septum.</text>
</comment>
<dbReference type="Gene3D" id="3.10.20.310">
    <property type="entry name" value="membrane protein fhac"/>
    <property type="match status" value="1"/>
</dbReference>
<dbReference type="PROSITE" id="PS51779">
    <property type="entry name" value="POTRA"/>
    <property type="match status" value="1"/>
</dbReference>